<evidence type="ECO:0000313" key="3">
    <source>
        <dbReference type="Proteomes" id="UP001234178"/>
    </source>
</evidence>
<proteinExistence type="predicted"/>
<dbReference type="EMBL" id="JAOYFB010000036">
    <property type="protein sequence ID" value="KAK4021713.1"/>
    <property type="molecule type" value="Genomic_DNA"/>
</dbReference>
<reference evidence="2 3" key="1">
    <citation type="journal article" date="2023" name="Nucleic Acids Res.">
        <title>The hologenome of Daphnia magna reveals possible DNA methylation and microbiome-mediated evolution of the host genome.</title>
        <authorList>
            <person name="Chaturvedi A."/>
            <person name="Li X."/>
            <person name="Dhandapani V."/>
            <person name="Marshall H."/>
            <person name="Kissane S."/>
            <person name="Cuenca-Cambronero M."/>
            <person name="Asole G."/>
            <person name="Calvet F."/>
            <person name="Ruiz-Romero M."/>
            <person name="Marangio P."/>
            <person name="Guigo R."/>
            <person name="Rago D."/>
            <person name="Mirbahai L."/>
            <person name="Eastwood N."/>
            <person name="Colbourne J.K."/>
            <person name="Zhou J."/>
            <person name="Mallon E."/>
            <person name="Orsini L."/>
        </authorList>
    </citation>
    <scope>NUCLEOTIDE SEQUENCE [LARGE SCALE GENOMIC DNA]</scope>
    <source>
        <strain evidence="2">LRV0_1</strain>
    </source>
</reference>
<dbReference type="Proteomes" id="UP001234178">
    <property type="component" value="Unassembled WGS sequence"/>
</dbReference>
<protein>
    <submittedName>
        <fullName evidence="2">Uncharacterized protein</fullName>
    </submittedName>
</protein>
<keyword evidence="3" id="KW-1185">Reference proteome</keyword>
<feature type="region of interest" description="Disordered" evidence="1">
    <location>
        <begin position="34"/>
        <end position="82"/>
    </location>
</feature>
<feature type="compositionally biased region" description="Basic and acidic residues" evidence="1">
    <location>
        <begin position="40"/>
        <end position="56"/>
    </location>
</feature>
<sequence>MEKQLTLSFHHLYKKIMKNQEKIYQTQTSRLVAISNTSHQEPEGERSGFPVERSKDPNPTNLVAKGHPIDPSLSRHPKDNGVEEANVYSEILDVTYAIETTDPGDKIPSDKTRQLPSSHQTKQRAVGGEDQTNTQTQHHRSRDPDDVQGHRHNRD</sequence>
<name>A0ABR0A9I6_9CRUS</name>
<comment type="caution">
    <text evidence="2">The sequence shown here is derived from an EMBL/GenBank/DDBJ whole genome shotgun (WGS) entry which is preliminary data.</text>
</comment>
<feature type="compositionally biased region" description="Basic and acidic residues" evidence="1">
    <location>
        <begin position="142"/>
        <end position="155"/>
    </location>
</feature>
<feature type="compositionally biased region" description="Basic and acidic residues" evidence="1">
    <location>
        <begin position="103"/>
        <end position="113"/>
    </location>
</feature>
<evidence type="ECO:0000256" key="1">
    <source>
        <dbReference type="SAM" id="MobiDB-lite"/>
    </source>
</evidence>
<accession>A0ABR0A9I6</accession>
<evidence type="ECO:0000313" key="2">
    <source>
        <dbReference type="EMBL" id="KAK4021713.1"/>
    </source>
</evidence>
<organism evidence="2 3">
    <name type="scientific">Daphnia magna</name>
    <dbReference type="NCBI Taxonomy" id="35525"/>
    <lineage>
        <taxon>Eukaryota</taxon>
        <taxon>Metazoa</taxon>
        <taxon>Ecdysozoa</taxon>
        <taxon>Arthropoda</taxon>
        <taxon>Crustacea</taxon>
        <taxon>Branchiopoda</taxon>
        <taxon>Diplostraca</taxon>
        <taxon>Cladocera</taxon>
        <taxon>Anomopoda</taxon>
        <taxon>Daphniidae</taxon>
        <taxon>Daphnia</taxon>
    </lineage>
</organism>
<gene>
    <name evidence="2" type="ORF">OUZ56_003622</name>
</gene>
<feature type="region of interest" description="Disordered" evidence="1">
    <location>
        <begin position="99"/>
        <end position="155"/>
    </location>
</feature>